<protein>
    <submittedName>
        <fullName evidence="1">Grasp-with-spasm system ATP-grasp peptide maturase</fullName>
    </submittedName>
</protein>
<evidence type="ECO:0000313" key="2">
    <source>
        <dbReference type="Proteomes" id="UP000094313"/>
    </source>
</evidence>
<dbReference type="KEGG" id="psty:BFS30_25470"/>
<proteinExistence type="predicted"/>
<dbReference type="SUPFAM" id="SSF56059">
    <property type="entry name" value="Glutathione synthetase ATP-binding domain-like"/>
    <property type="match status" value="1"/>
</dbReference>
<dbReference type="RefSeq" id="WP_069381879.1">
    <property type="nucleotide sequence ID" value="NZ_CP017141.1"/>
</dbReference>
<dbReference type="EMBL" id="CP017141">
    <property type="protein sequence ID" value="AOM80217.1"/>
    <property type="molecule type" value="Genomic_DNA"/>
</dbReference>
<name>A0A1D7QNI9_9SPHI</name>
<dbReference type="NCBIfam" id="TIGR04192">
    <property type="entry name" value="GRASP_w_spasm"/>
    <property type="match status" value="1"/>
</dbReference>
<dbReference type="Proteomes" id="UP000094313">
    <property type="component" value="Chromosome"/>
</dbReference>
<sequence>MSKVLILSQAKLESSTDLLCKWLIYYRIPFVRYNGEDLFDLDSLNDMPQNTDYSLVWYRRRISSFPHVNYSFKAQHYNNEFALKKFLADEFKAVYTYLYHRIELKKWVNDPFSLNGINKLHVLQLAAKHNLNVPFTEVVTTRAAVARILRDHSQIIVKPLSELIFLEGEGNTHFKMLTKVIHERNIHYVPVRFFPSLIQECIAKKMEIRAFYLFGKFYSMVIYSQNNNNTEVDFRNYDFVRPNRTVPYQLPKEIEIKLDALMKDLSFNTGSIDLILTPGGDYIFLEINPEGQFGMVSHPCNYYLEREMALVFKEKSAEDL</sequence>
<dbReference type="GO" id="GO:0009432">
    <property type="term" value="P:SOS response"/>
    <property type="evidence" value="ECO:0007669"/>
    <property type="project" value="TreeGrafter"/>
</dbReference>
<dbReference type="AlphaFoldDB" id="A0A1D7QNI9"/>
<dbReference type="OrthoDB" id="583309at2"/>
<keyword evidence="2" id="KW-1185">Reference proteome</keyword>
<dbReference type="PANTHER" id="PTHR21621">
    <property type="entry name" value="RIBOSOMAL PROTEIN S6 MODIFICATION PROTEIN"/>
    <property type="match status" value="1"/>
</dbReference>
<reference evidence="1 2" key="1">
    <citation type="submission" date="2016-08" db="EMBL/GenBank/DDBJ databases">
        <authorList>
            <person name="Seilhamer J.J."/>
        </authorList>
    </citation>
    <scope>NUCLEOTIDE SEQUENCE [LARGE SCALE GENOMIC DNA]</scope>
    <source>
        <strain evidence="1 2">DX4</strain>
    </source>
</reference>
<dbReference type="Gene3D" id="3.30.470.20">
    <property type="entry name" value="ATP-grasp fold, B domain"/>
    <property type="match status" value="1"/>
</dbReference>
<accession>A0A1D7QNI9</accession>
<dbReference type="InterPro" id="IPR026455">
    <property type="entry name" value="GRASP_w_spasm"/>
</dbReference>
<evidence type="ECO:0000313" key="1">
    <source>
        <dbReference type="EMBL" id="AOM80217.1"/>
    </source>
</evidence>
<gene>
    <name evidence="1" type="ORF">BFS30_25470</name>
</gene>
<dbReference type="GO" id="GO:0005737">
    <property type="term" value="C:cytoplasm"/>
    <property type="evidence" value="ECO:0007669"/>
    <property type="project" value="TreeGrafter"/>
</dbReference>
<dbReference type="GO" id="GO:0018169">
    <property type="term" value="F:ribosomal S6-glutamic acid ligase activity"/>
    <property type="evidence" value="ECO:0007669"/>
    <property type="project" value="TreeGrafter"/>
</dbReference>
<organism evidence="1 2">
    <name type="scientific">Pedobacter steynii</name>
    <dbReference type="NCBI Taxonomy" id="430522"/>
    <lineage>
        <taxon>Bacteria</taxon>
        <taxon>Pseudomonadati</taxon>
        <taxon>Bacteroidota</taxon>
        <taxon>Sphingobacteriia</taxon>
        <taxon>Sphingobacteriales</taxon>
        <taxon>Sphingobacteriaceae</taxon>
        <taxon>Pedobacter</taxon>
    </lineage>
</organism>
<dbReference type="PANTHER" id="PTHR21621:SF0">
    <property type="entry name" value="BETA-CITRYLGLUTAMATE SYNTHASE B-RELATED"/>
    <property type="match status" value="1"/>
</dbReference>